<dbReference type="EMBL" id="CP110418">
    <property type="protein sequence ID" value="UZG50710.1"/>
    <property type="molecule type" value="Genomic_DNA"/>
</dbReference>
<protein>
    <submittedName>
        <fullName evidence="1">Uncharacterized protein</fullName>
    </submittedName>
</protein>
<dbReference type="Proteomes" id="UP001164244">
    <property type="component" value="Chromosome"/>
</dbReference>
<dbReference type="RefSeq" id="WP_009352401.1">
    <property type="nucleotide sequence ID" value="NZ_CP110418.1"/>
</dbReference>
<evidence type="ECO:0000313" key="2">
    <source>
        <dbReference type="Proteomes" id="UP001164244"/>
    </source>
</evidence>
<dbReference type="AlphaFoldDB" id="A0AA46X7C8"/>
<organism evidence="1 2">
    <name type="scientific">Veillonella rogosae</name>
    <dbReference type="NCBI Taxonomy" id="423477"/>
    <lineage>
        <taxon>Bacteria</taxon>
        <taxon>Bacillati</taxon>
        <taxon>Bacillota</taxon>
        <taxon>Negativicutes</taxon>
        <taxon>Veillonellales</taxon>
        <taxon>Veillonellaceae</taxon>
        <taxon>Veillonella</taxon>
    </lineage>
</organism>
<dbReference type="KEGG" id="vrg:OKW85_08460"/>
<evidence type="ECO:0000313" key="1">
    <source>
        <dbReference type="EMBL" id="UZG50710.1"/>
    </source>
</evidence>
<gene>
    <name evidence="1" type="ORF">OKW85_08460</name>
</gene>
<accession>A0AA46X7C8</accession>
<sequence>MAELNEQMLRAIIMDIMDEVGMLKEEPVQVQPKEELKAEPQEPELKDLIRQMLVDMQRN</sequence>
<reference evidence="1" key="1">
    <citation type="submission" date="2022-11" db="EMBL/GenBank/DDBJ databases">
        <title>Complete genome sequence of Veillonella rogosae KCOM 3468 isolated from human Subgingival dental plaque of Chronic peridontitis Lesion.</title>
        <authorList>
            <person name="Park S.-N."/>
            <person name="Lim Y.K."/>
            <person name="Kook J.-K."/>
        </authorList>
    </citation>
    <scope>NUCLEOTIDE SEQUENCE</scope>
    <source>
        <strain evidence="1">KCOM 3468</strain>
    </source>
</reference>
<proteinExistence type="predicted"/>
<name>A0AA46X7C8_9FIRM</name>